<dbReference type="EMBL" id="JAVDUU010000004">
    <property type="protein sequence ID" value="MDR6944816.1"/>
    <property type="molecule type" value="Genomic_DNA"/>
</dbReference>
<proteinExistence type="predicted"/>
<evidence type="ECO:0000313" key="2">
    <source>
        <dbReference type="EMBL" id="MDR6944816.1"/>
    </source>
</evidence>
<comment type="caution">
    <text evidence="2">The sequence shown here is derived from an EMBL/GenBank/DDBJ whole genome shotgun (WGS) entry which is preliminary data.</text>
</comment>
<sequence>MKRIAGAWYTRTNPVEIISKLETYYLYTDRSQVAFAQGTGRDKDIQQEVVPHGTPSD</sequence>
<name>A0ABU1THU6_9SPHI</name>
<evidence type="ECO:0000256" key="1">
    <source>
        <dbReference type="SAM" id="MobiDB-lite"/>
    </source>
</evidence>
<dbReference type="RefSeq" id="WP_310101668.1">
    <property type="nucleotide sequence ID" value="NZ_JAVDUU010000004.1"/>
</dbReference>
<reference evidence="2 3" key="1">
    <citation type="submission" date="2023-07" db="EMBL/GenBank/DDBJ databases">
        <title>Sorghum-associated microbial communities from plants grown in Nebraska, USA.</title>
        <authorList>
            <person name="Schachtman D."/>
        </authorList>
    </citation>
    <scope>NUCLEOTIDE SEQUENCE [LARGE SCALE GENOMIC DNA]</scope>
    <source>
        <strain evidence="2 3">3262</strain>
    </source>
</reference>
<protein>
    <submittedName>
        <fullName evidence="2">Uncharacterized protein</fullName>
    </submittedName>
</protein>
<accession>A0ABU1THU6</accession>
<feature type="region of interest" description="Disordered" evidence="1">
    <location>
        <begin position="38"/>
        <end position="57"/>
    </location>
</feature>
<dbReference type="Proteomes" id="UP001247620">
    <property type="component" value="Unassembled WGS sequence"/>
</dbReference>
<organism evidence="2 3">
    <name type="scientific">Mucilaginibacter pocheonensis</name>
    <dbReference type="NCBI Taxonomy" id="398050"/>
    <lineage>
        <taxon>Bacteria</taxon>
        <taxon>Pseudomonadati</taxon>
        <taxon>Bacteroidota</taxon>
        <taxon>Sphingobacteriia</taxon>
        <taxon>Sphingobacteriales</taxon>
        <taxon>Sphingobacteriaceae</taxon>
        <taxon>Mucilaginibacter</taxon>
    </lineage>
</organism>
<evidence type="ECO:0000313" key="3">
    <source>
        <dbReference type="Proteomes" id="UP001247620"/>
    </source>
</evidence>
<gene>
    <name evidence="2" type="ORF">J2W55_004676</name>
</gene>
<keyword evidence="3" id="KW-1185">Reference proteome</keyword>